<dbReference type="CDD" id="cd03034">
    <property type="entry name" value="ArsC_ArsC"/>
    <property type="match status" value="1"/>
</dbReference>
<organism evidence="5 6">
    <name type="scientific">Legionella drancourtii LLAP12</name>
    <dbReference type="NCBI Taxonomy" id="658187"/>
    <lineage>
        <taxon>Bacteria</taxon>
        <taxon>Pseudomonadati</taxon>
        <taxon>Pseudomonadota</taxon>
        <taxon>Gammaproteobacteria</taxon>
        <taxon>Legionellales</taxon>
        <taxon>Legionellaceae</taxon>
        <taxon>Legionella</taxon>
    </lineage>
</organism>
<proteinExistence type="inferred from homology"/>
<protein>
    <recommendedName>
        <fullName evidence="4">Arsenate reductase</fullName>
        <ecNumber evidence="4">1.20.4.1</ecNumber>
    </recommendedName>
</protein>
<dbReference type="RefSeq" id="WP_006869636.1">
    <property type="nucleotide sequence ID" value="NZ_JH413801.1"/>
</dbReference>
<dbReference type="EMBL" id="JH413801">
    <property type="protein sequence ID" value="EHL32290.1"/>
    <property type="molecule type" value="Genomic_DNA"/>
</dbReference>
<dbReference type="STRING" id="658187.LDG_5665"/>
<dbReference type="FunCoup" id="G9EKD9">
    <property type="interactions" value="104"/>
</dbReference>
<comment type="similarity">
    <text evidence="1 3 4">Belongs to the ArsC family.</text>
</comment>
<dbReference type="HOGENOM" id="CLU_116644_0_1_6"/>
<dbReference type="InterPro" id="IPR006660">
    <property type="entry name" value="Arsenate_reductase-like"/>
</dbReference>
<evidence type="ECO:0000313" key="5">
    <source>
        <dbReference type="EMBL" id="EHL32290.1"/>
    </source>
</evidence>
<dbReference type="eggNOG" id="COG1393">
    <property type="taxonomic scope" value="Bacteria"/>
</dbReference>
<keyword evidence="2 4" id="KW-0560">Oxidoreductase</keyword>
<gene>
    <name evidence="5" type="ORF">LDG_5665</name>
</gene>
<dbReference type="Pfam" id="PF03960">
    <property type="entry name" value="ArsC"/>
    <property type="match status" value="1"/>
</dbReference>
<name>G9EKD9_9GAMM</name>
<dbReference type="InParanoid" id="G9EKD9"/>
<dbReference type="PROSITE" id="PS51353">
    <property type="entry name" value="ARSC"/>
    <property type="match status" value="1"/>
</dbReference>
<dbReference type="NCBIfam" id="TIGR00014">
    <property type="entry name" value="arsC"/>
    <property type="match status" value="1"/>
</dbReference>
<dbReference type="AlphaFoldDB" id="G9EKD9"/>
<dbReference type="PANTHER" id="PTHR30041:SF4">
    <property type="entry name" value="ARSENATE REDUCTASE"/>
    <property type="match status" value="1"/>
</dbReference>
<comment type="catalytic activity">
    <reaction evidence="4">
        <text>[glutaredoxin]-dithiol + arsenate + glutathione + H(+) = glutathionyl-S-S-[glutaredoxin] + arsenite + H2O</text>
        <dbReference type="Rhea" id="RHEA:22016"/>
        <dbReference type="Rhea" id="RHEA-COMP:10729"/>
        <dbReference type="Rhea" id="RHEA-COMP:17668"/>
        <dbReference type="ChEBI" id="CHEBI:15377"/>
        <dbReference type="ChEBI" id="CHEBI:15378"/>
        <dbReference type="ChEBI" id="CHEBI:29242"/>
        <dbReference type="ChEBI" id="CHEBI:29950"/>
        <dbReference type="ChEBI" id="CHEBI:48597"/>
        <dbReference type="ChEBI" id="CHEBI:57925"/>
        <dbReference type="ChEBI" id="CHEBI:146199"/>
        <dbReference type="EC" id="1.20.4.1"/>
    </reaction>
</comment>
<evidence type="ECO:0000256" key="4">
    <source>
        <dbReference type="RuleBase" id="RU362029"/>
    </source>
</evidence>
<dbReference type="EC" id="1.20.4.1" evidence="4"/>
<dbReference type="Gene3D" id="3.40.30.10">
    <property type="entry name" value="Glutaredoxin"/>
    <property type="match status" value="1"/>
</dbReference>
<keyword evidence="6" id="KW-1185">Reference proteome</keyword>
<dbReference type="PANTHER" id="PTHR30041">
    <property type="entry name" value="ARSENATE REDUCTASE"/>
    <property type="match status" value="1"/>
</dbReference>
<dbReference type="Proteomes" id="UP000002770">
    <property type="component" value="Unassembled WGS sequence"/>
</dbReference>
<evidence type="ECO:0000256" key="1">
    <source>
        <dbReference type="ARBA" id="ARBA00007198"/>
    </source>
</evidence>
<evidence type="ECO:0000256" key="2">
    <source>
        <dbReference type="ARBA" id="ARBA00023002"/>
    </source>
</evidence>
<reference evidence="5 6" key="1">
    <citation type="journal article" date="2011" name="BMC Genomics">
        <title>Insight into cross-talk between intra-amoebal pathogens.</title>
        <authorList>
            <person name="Gimenez G."/>
            <person name="Bertelli C."/>
            <person name="Moliner C."/>
            <person name="Robert C."/>
            <person name="Raoult D."/>
            <person name="Fournier P.E."/>
            <person name="Greub G."/>
        </authorList>
    </citation>
    <scope>NUCLEOTIDE SEQUENCE [LARGE SCALE GENOMIC DNA]</scope>
    <source>
        <strain evidence="5 6">LLAP12</strain>
    </source>
</reference>
<dbReference type="InterPro" id="IPR036249">
    <property type="entry name" value="Thioredoxin-like_sf"/>
</dbReference>
<dbReference type="InterPro" id="IPR006659">
    <property type="entry name" value="Arsenate_reductase"/>
</dbReference>
<evidence type="ECO:0000256" key="3">
    <source>
        <dbReference type="PROSITE-ProRule" id="PRU01282"/>
    </source>
</evidence>
<accession>G9EKD9</accession>
<sequence>MQKITIYHNPQCSKSRETLEILHSKGLDPIIIEYLKTPLNSEQLNRLRSHFTLNDFVRTNESVFTELELSLDNETQVLHAMQKEPILMQRPIVTYKDKAIIGRPPEQVMELFD</sequence>
<dbReference type="OrthoDB" id="9790554at2"/>
<dbReference type="SUPFAM" id="SSF52833">
    <property type="entry name" value="Thioredoxin-like"/>
    <property type="match status" value="1"/>
</dbReference>
<dbReference type="GO" id="GO:0008794">
    <property type="term" value="F:arsenate reductase (glutaredoxin) activity"/>
    <property type="evidence" value="ECO:0007669"/>
    <property type="project" value="UniProtKB-UniRule"/>
</dbReference>
<evidence type="ECO:0000313" key="6">
    <source>
        <dbReference type="Proteomes" id="UP000002770"/>
    </source>
</evidence>